<protein>
    <submittedName>
        <fullName evidence="2">Uncharacterized protein</fullName>
    </submittedName>
</protein>
<gene>
    <name evidence="2" type="ORF">M0L44_17765</name>
</gene>
<feature type="compositionally biased region" description="Basic residues" evidence="1">
    <location>
        <begin position="46"/>
        <end position="59"/>
    </location>
</feature>
<evidence type="ECO:0000313" key="2">
    <source>
        <dbReference type="EMBL" id="MCO5978546.1"/>
    </source>
</evidence>
<feature type="compositionally biased region" description="Pro residues" evidence="1">
    <location>
        <begin position="169"/>
        <end position="184"/>
    </location>
</feature>
<proteinExistence type="predicted"/>
<accession>A0ABT1BQN2</accession>
<comment type="caution">
    <text evidence="2">The sequence shown here is derived from an EMBL/GenBank/DDBJ whole genome shotgun (WGS) entry which is preliminary data.</text>
</comment>
<reference evidence="2 3" key="1">
    <citation type="submission" date="2022-06" db="EMBL/GenBank/DDBJ databases">
        <title>Ideonella sp. NS12-5 Genome sequencing and assembly.</title>
        <authorList>
            <person name="Jung Y."/>
        </authorList>
    </citation>
    <scope>NUCLEOTIDE SEQUENCE [LARGE SCALE GENOMIC DNA]</scope>
    <source>
        <strain evidence="2 3">NS12-5</strain>
    </source>
</reference>
<feature type="compositionally biased region" description="Low complexity" evidence="1">
    <location>
        <begin position="33"/>
        <end position="45"/>
    </location>
</feature>
<feature type="compositionally biased region" description="Low complexity" evidence="1">
    <location>
        <begin position="146"/>
        <end position="164"/>
    </location>
</feature>
<evidence type="ECO:0000256" key="1">
    <source>
        <dbReference type="SAM" id="MobiDB-lite"/>
    </source>
</evidence>
<dbReference type="Proteomes" id="UP001204851">
    <property type="component" value="Unassembled WGS sequence"/>
</dbReference>
<feature type="compositionally biased region" description="Basic residues" evidence="1">
    <location>
        <begin position="1"/>
        <end position="10"/>
    </location>
</feature>
<feature type="compositionally biased region" description="Basic residues" evidence="1">
    <location>
        <begin position="87"/>
        <end position="96"/>
    </location>
</feature>
<evidence type="ECO:0000313" key="3">
    <source>
        <dbReference type="Proteomes" id="UP001204851"/>
    </source>
</evidence>
<name>A0ABT1BQN2_9BURK</name>
<sequence>MATTSRRRRAAAPADDAPLMAALDAAPILASAPEASIEPEAPAAKPARKRAPAKPRKTAAVKAEVAEPPSPEPEALAEAEPATPRAPARKSAKRRPAAAEAEAVATLAPADAEVETPAAAPVPASVEPEATEPPARKSGRSRRRSPAASASEATVAEAAVPAVSERPEPAPADAPVAPPAPTETPLPALEAAEAQSPAPEARPEAEVGAEVGAEPVVEAPPAPAPAPQPPTPSRLTLAARRLQWEAGHGCPETLRQAVSRWQDRDGRLSLNETEALDELVAVAARCGHRLTVDEAVWQQLALKGDLRQRIVHLEASFPQGLEAAEFEGAAAGPLPARLAQSEAAFFAACAGACLLADAEGLEPERELALAWQLVQRHFGARQVAVRLRGEADEALRARWQALLAPLSADASVQLLHPGEPLPAGLDVLIVDQRPGWLALPAEEDTAAPWLWVLSPEDGLQSHPAEAEAWLGRLDRLGTGAVAQGLAAATPEALGPLLLQRGWAEVADQWPAWAPEERAVAWPDETRQRHAQALAATTPLLARWQRSGFLSDSDQLALRAQLAQAEAAEREAALVALPELLAEALGRGLSRVVLFAESDAAEEMPAWAELLNEWLAAAGWQAQVLPTANREADAVLRRFRDAEGPSLLLVADGLPGSEPRIPTAPRLPLIVHLDRPWDEAQRERRLQRLRLPRAQRAVPVWQLLPEGSLAARRQHLPAPEAAGATVTGRLRRGPALQAWLAGLAACLLPAQPEAVPAA</sequence>
<keyword evidence="3" id="KW-1185">Reference proteome</keyword>
<organism evidence="2 3">
    <name type="scientific">Ideonella oryzae</name>
    <dbReference type="NCBI Taxonomy" id="2937441"/>
    <lineage>
        <taxon>Bacteria</taxon>
        <taxon>Pseudomonadati</taxon>
        <taxon>Pseudomonadota</taxon>
        <taxon>Betaproteobacteria</taxon>
        <taxon>Burkholderiales</taxon>
        <taxon>Sphaerotilaceae</taxon>
        <taxon>Ideonella</taxon>
    </lineage>
</organism>
<feature type="compositionally biased region" description="Low complexity" evidence="1">
    <location>
        <begin position="11"/>
        <end position="20"/>
    </location>
</feature>
<feature type="region of interest" description="Disordered" evidence="1">
    <location>
        <begin position="1"/>
        <end position="20"/>
    </location>
</feature>
<feature type="region of interest" description="Disordered" evidence="1">
    <location>
        <begin position="33"/>
        <end position="185"/>
    </location>
</feature>
<feature type="compositionally biased region" description="Low complexity" evidence="1">
    <location>
        <begin position="98"/>
        <end position="128"/>
    </location>
</feature>
<dbReference type="RefSeq" id="WP_252771199.1">
    <property type="nucleotide sequence ID" value="NZ_JAMXMC010000011.1"/>
</dbReference>
<dbReference type="EMBL" id="JAMXMC010000011">
    <property type="protein sequence ID" value="MCO5978546.1"/>
    <property type="molecule type" value="Genomic_DNA"/>
</dbReference>
<feature type="compositionally biased region" description="Low complexity" evidence="1">
    <location>
        <begin position="60"/>
        <end position="86"/>
    </location>
</feature>